<evidence type="ECO:0000313" key="2">
    <source>
        <dbReference type="Proteomes" id="UP000241365"/>
    </source>
</evidence>
<dbReference type="KEGG" id="vg:80513377"/>
<organism evidence="1 2">
    <name type="scientific">Powai lake megavirus</name>
    <dbReference type="NCBI Taxonomy" id="1842663"/>
    <lineage>
        <taxon>Viruses</taxon>
        <taxon>Varidnaviria</taxon>
        <taxon>Bamfordvirae</taxon>
        <taxon>Nucleocytoviricota</taxon>
        <taxon>Megaviricetes</taxon>
        <taxon>Imitervirales</taxon>
        <taxon>Mimiviridae</taxon>
        <taxon>Megamimivirinae</taxon>
        <taxon>Megavirus</taxon>
        <taxon>Megavirus powaiense</taxon>
    </lineage>
</organism>
<evidence type="ECO:0000313" key="1">
    <source>
        <dbReference type="EMBL" id="ANB51015.1"/>
    </source>
</evidence>
<reference evidence="1 2" key="1">
    <citation type="journal article" date="2016" name="Genome Announc.">
        <title>Complete Genome Sequence of a New Megavirus Family Member Isolated from an Inland Water Lake for the First Time in India.</title>
        <authorList>
            <person name="Chatterjee A."/>
            <person name="Ali F."/>
            <person name="Bange D."/>
            <person name="Kondabagil K."/>
        </authorList>
    </citation>
    <scope>NUCLEOTIDE SEQUENCE [LARGE SCALE GENOMIC DNA]</scope>
    <source>
        <strain evidence="1">1</strain>
    </source>
</reference>
<dbReference type="Proteomes" id="UP000241365">
    <property type="component" value="Segment"/>
</dbReference>
<name>A0A167RQK5_9VIRU</name>
<accession>A0A167RQK5</accession>
<sequence length="157" mass="18744">MITYRSETLLTSKEKNLLNNILEWYKNNPQHLEAFLFIIKGKSNVTCTNLDFIIHNVIDIANKYKVKLHKYTIAYFDVFCRSQKLVFCYDENNSNCFLSSLGQLNFFQWAFKNNVIEYANINCDKIDRNKRLFLKNLKNQRSRQIIINNNRSIKDNE</sequence>
<dbReference type="GeneID" id="80513377"/>
<dbReference type="Pfam" id="PF23827">
    <property type="entry name" value="DUF7197"/>
    <property type="match status" value="1"/>
</dbReference>
<protein>
    <submittedName>
        <fullName evidence="1">Uncharacterized protein</fullName>
    </submittedName>
</protein>
<dbReference type="InterPro" id="IPR055621">
    <property type="entry name" value="DUF7197"/>
</dbReference>
<keyword evidence="2" id="KW-1185">Reference proteome</keyword>
<proteinExistence type="predicted"/>
<dbReference type="EMBL" id="KU877344">
    <property type="protein sequence ID" value="ANB51015.1"/>
    <property type="molecule type" value="Genomic_DNA"/>
</dbReference>
<dbReference type="RefSeq" id="YP_010776766.1">
    <property type="nucleotide sequence ID" value="NC_075034.1"/>
</dbReference>